<dbReference type="RefSeq" id="WP_118367556.1">
    <property type="nucleotide sequence ID" value="NZ_CABJDZ010000001.1"/>
</dbReference>
<sequence length="127" mass="14642">MEVLCKSDYQDLYRVMDGVLLVVNKFRYTLENGKYRISTYSKSRDSTVYVKGCQDQLRKLVKPRQSYICGSVCPAGTVVYYGYLIEKCPVEEYDFQIKTTGDLFSGNAAQLTEVLEEIKEKIGEYKK</sequence>
<comment type="caution">
    <text evidence="1">The sequence shown here is derived from an EMBL/GenBank/DDBJ whole genome shotgun (WGS) entry which is preliminary data.</text>
</comment>
<gene>
    <name evidence="1" type="ORF">DW040_03185</name>
</gene>
<dbReference type="AlphaFoldDB" id="A0A415HVQ0"/>
<name>A0A415HVQ0_9FIRM</name>
<evidence type="ECO:0000313" key="1">
    <source>
        <dbReference type="EMBL" id="RHK98327.1"/>
    </source>
</evidence>
<evidence type="ECO:0000313" key="2">
    <source>
        <dbReference type="Proteomes" id="UP000284267"/>
    </source>
</evidence>
<dbReference type="EMBL" id="QROE01000001">
    <property type="protein sequence ID" value="RHK98327.1"/>
    <property type="molecule type" value="Genomic_DNA"/>
</dbReference>
<accession>A0A415HVQ0</accession>
<reference evidence="1 2" key="1">
    <citation type="submission" date="2018-08" db="EMBL/GenBank/DDBJ databases">
        <title>A genome reference for cultivated species of the human gut microbiota.</title>
        <authorList>
            <person name="Zou Y."/>
            <person name="Xue W."/>
            <person name="Luo G."/>
        </authorList>
    </citation>
    <scope>NUCLEOTIDE SEQUENCE [LARGE SCALE GENOMIC DNA]</scope>
    <source>
        <strain evidence="1 2">AF39-4</strain>
    </source>
</reference>
<protein>
    <submittedName>
        <fullName evidence="1">Uncharacterized protein</fullName>
    </submittedName>
</protein>
<organism evidence="1 2">
    <name type="scientific">Blautia obeum</name>
    <dbReference type="NCBI Taxonomy" id="40520"/>
    <lineage>
        <taxon>Bacteria</taxon>
        <taxon>Bacillati</taxon>
        <taxon>Bacillota</taxon>
        <taxon>Clostridia</taxon>
        <taxon>Lachnospirales</taxon>
        <taxon>Lachnospiraceae</taxon>
        <taxon>Blautia</taxon>
    </lineage>
</organism>
<proteinExistence type="predicted"/>
<dbReference type="Proteomes" id="UP000284267">
    <property type="component" value="Unassembled WGS sequence"/>
</dbReference>